<comment type="similarity">
    <text evidence="1">Belongs to the peptidase S1 family.</text>
</comment>
<dbReference type="PANTHER" id="PTHR24276">
    <property type="entry name" value="POLYSERASE-RELATED"/>
    <property type="match status" value="1"/>
</dbReference>
<dbReference type="SUPFAM" id="SSF50494">
    <property type="entry name" value="Trypsin-like serine proteases"/>
    <property type="match status" value="1"/>
</dbReference>
<dbReference type="AlphaFoldDB" id="A0A0K1QDM8"/>
<dbReference type="PRINTS" id="PR00722">
    <property type="entry name" value="CHYMOTRYPSIN"/>
</dbReference>
<dbReference type="Proteomes" id="UP000064967">
    <property type="component" value="Chromosome"/>
</dbReference>
<dbReference type="GO" id="GO:0006508">
    <property type="term" value="P:proteolysis"/>
    <property type="evidence" value="ECO:0007669"/>
    <property type="project" value="InterPro"/>
</dbReference>
<dbReference type="InterPro" id="IPR050430">
    <property type="entry name" value="Peptidase_S1"/>
</dbReference>
<dbReference type="EMBL" id="CP012333">
    <property type="protein sequence ID" value="AKV03823.1"/>
    <property type="molecule type" value="Genomic_DNA"/>
</dbReference>
<dbReference type="RefSeq" id="WP_169928537.1">
    <property type="nucleotide sequence ID" value="NZ_CP012333.1"/>
</dbReference>
<evidence type="ECO:0000256" key="1">
    <source>
        <dbReference type="ARBA" id="ARBA00007664"/>
    </source>
</evidence>
<dbReference type="PROSITE" id="PS51257">
    <property type="entry name" value="PROKAR_LIPOPROTEIN"/>
    <property type="match status" value="1"/>
</dbReference>
<dbReference type="PROSITE" id="PS50240">
    <property type="entry name" value="TRYPSIN_DOM"/>
    <property type="match status" value="1"/>
</dbReference>
<dbReference type="InterPro" id="IPR001254">
    <property type="entry name" value="Trypsin_dom"/>
</dbReference>
<organism evidence="4 5">
    <name type="scientific">Labilithrix luteola</name>
    <dbReference type="NCBI Taxonomy" id="1391654"/>
    <lineage>
        <taxon>Bacteria</taxon>
        <taxon>Pseudomonadati</taxon>
        <taxon>Myxococcota</taxon>
        <taxon>Polyangia</taxon>
        <taxon>Polyangiales</taxon>
        <taxon>Labilitrichaceae</taxon>
        <taxon>Labilithrix</taxon>
    </lineage>
</organism>
<evidence type="ECO:0000256" key="2">
    <source>
        <dbReference type="ARBA" id="ARBA00023157"/>
    </source>
</evidence>
<gene>
    <name evidence="4" type="ORF">AKJ09_10486</name>
</gene>
<evidence type="ECO:0000313" key="5">
    <source>
        <dbReference type="Proteomes" id="UP000064967"/>
    </source>
</evidence>
<reference evidence="4 5" key="1">
    <citation type="submission" date="2015-08" db="EMBL/GenBank/DDBJ databases">
        <authorList>
            <person name="Babu N.S."/>
            <person name="Beckwith C.J."/>
            <person name="Beseler K.G."/>
            <person name="Brison A."/>
            <person name="Carone J.V."/>
            <person name="Caskin T.P."/>
            <person name="Diamond M."/>
            <person name="Durham M.E."/>
            <person name="Foxe J.M."/>
            <person name="Go M."/>
            <person name="Henderson B.A."/>
            <person name="Jones I.B."/>
            <person name="McGettigan J.A."/>
            <person name="Micheletti S.J."/>
            <person name="Nasrallah M.E."/>
            <person name="Ortiz D."/>
            <person name="Piller C.R."/>
            <person name="Privatt S.R."/>
            <person name="Schneider S.L."/>
            <person name="Sharp S."/>
            <person name="Smith T.C."/>
            <person name="Stanton J.D."/>
            <person name="Ullery H.E."/>
            <person name="Wilson R.J."/>
            <person name="Serrano M.G."/>
            <person name="Buck G."/>
            <person name="Lee V."/>
            <person name="Wang Y."/>
            <person name="Carvalho R."/>
            <person name="Voegtly L."/>
            <person name="Shi R."/>
            <person name="Duckworth R."/>
            <person name="Johnson A."/>
            <person name="Loviza R."/>
            <person name="Walstead R."/>
            <person name="Shah Z."/>
            <person name="Kiflezghi M."/>
            <person name="Wade K."/>
            <person name="Ball S.L."/>
            <person name="Bradley K.W."/>
            <person name="Asai D.J."/>
            <person name="Bowman C.A."/>
            <person name="Russell D.A."/>
            <person name="Pope W.H."/>
            <person name="Jacobs-Sera D."/>
            <person name="Hendrix R.W."/>
            <person name="Hatfull G.F."/>
        </authorList>
    </citation>
    <scope>NUCLEOTIDE SEQUENCE [LARGE SCALE GENOMIC DNA]</scope>
    <source>
        <strain evidence="4 5">DSM 27648</strain>
    </source>
</reference>
<accession>A0A0K1QDM8</accession>
<sequence>MTHTLRHALVSPFITLAAVATILVGAGCVRRQQTPDDRMIRAVEQESSTGVVAIATTMADAPSHLTLCSGALVAPNLVLTARHCVSRAVTATPSCDARGRSHNGDHLAEDVDPAAIAVYTGTQVRPDVDAPAARAVRTLHPTGQVLCDADVAFLVLDRPIQNAAILSMRLHSSVEAGDAIVPVGFGGGPLNVVGHKVARTNSTVLATGPSANAETGAVLGPREFEVDQATCRGDSGGPAIDVLSGEIVGVVSRGGSCTGHGNHVYTRVDAYKRLAQAAFAAANRESDVASRFAPAPDHK</sequence>
<dbReference type="GO" id="GO:0004252">
    <property type="term" value="F:serine-type endopeptidase activity"/>
    <property type="evidence" value="ECO:0007669"/>
    <property type="project" value="InterPro"/>
</dbReference>
<evidence type="ECO:0000313" key="4">
    <source>
        <dbReference type="EMBL" id="AKV03823.1"/>
    </source>
</evidence>
<proteinExistence type="inferred from homology"/>
<keyword evidence="2" id="KW-1015">Disulfide bond</keyword>
<dbReference type="STRING" id="1391654.AKJ09_10486"/>
<dbReference type="InterPro" id="IPR001314">
    <property type="entry name" value="Peptidase_S1A"/>
</dbReference>
<evidence type="ECO:0000259" key="3">
    <source>
        <dbReference type="PROSITE" id="PS50240"/>
    </source>
</evidence>
<dbReference type="SMART" id="SM00020">
    <property type="entry name" value="Tryp_SPc"/>
    <property type="match status" value="1"/>
</dbReference>
<name>A0A0K1QDM8_9BACT</name>
<dbReference type="PANTHER" id="PTHR24276:SF98">
    <property type="entry name" value="FI18310P1-RELATED"/>
    <property type="match status" value="1"/>
</dbReference>
<dbReference type="Gene3D" id="2.40.10.10">
    <property type="entry name" value="Trypsin-like serine proteases"/>
    <property type="match status" value="2"/>
</dbReference>
<protein>
    <recommendedName>
        <fullName evidence="3">Peptidase S1 domain-containing protein</fullName>
    </recommendedName>
</protein>
<keyword evidence="5" id="KW-1185">Reference proteome</keyword>
<dbReference type="InterPro" id="IPR009003">
    <property type="entry name" value="Peptidase_S1_PA"/>
</dbReference>
<dbReference type="InterPro" id="IPR043504">
    <property type="entry name" value="Peptidase_S1_PA_chymotrypsin"/>
</dbReference>
<dbReference type="KEGG" id="llu:AKJ09_10486"/>
<dbReference type="Pfam" id="PF00089">
    <property type="entry name" value="Trypsin"/>
    <property type="match status" value="1"/>
</dbReference>
<feature type="domain" description="Peptidase S1" evidence="3">
    <location>
        <begin position="23"/>
        <end position="280"/>
    </location>
</feature>